<dbReference type="InterPro" id="IPR009057">
    <property type="entry name" value="Homeodomain-like_sf"/>
</dbReference>
<proteinExistence type="predicted"/>
<reference evidence="2 3" key="1">
    <citation type="journal article" date="2019" name="Int. J. Syst. Evol. Microbiol.">
        <title>The Global Catalogue of Microorganisms (GCM) 10K type strain sequencing project: providing services to taxonomists for standard genome sequencing and annotation.</title>
        <authorList>
            <consortium name="The Broad Institute Genomics Platform"/>
            <consortium name="The Broad Institute Genome Sequencing Center for Infectious Disease"/>
            <person name="Wu L."/>
            <person name="Ma J."/>
        </authorList>
    </citation>
    <scope>NUCLEOTIDE SEQUENCE [LARGE SCALE GENOMIC DNA]</scope>
    <source>
        <strain evidence="2 3">JCM 4524</strain>
    </source>
</reference>
<organism evidence="2 3">
    <name type="scientific">Streptomyces vastus</name>
    <dbReference type="NCBI Taxonomy" id="285451"/>
    <lineage>
        <taxon>Bacteria</taxon>
        <taxon>Bacillati</taxon>
        <taxon>Actinomycetota</taxon>
        <taxon>Actinomycetes</taxon>
        <taxon>Kitasatosporales</taxon>
        <taxon>Streptomycetaceae</taxon>
        <taxon>Streptomyces</taxon>
    </lineage>
</organism>
<gene>
    <name evidence="2" type="ORF">GCM10010307_35470</name>
</gene>
<dbReference type="Pfam" id="PF17920">
    <property type="entry name" value="TetR_C_16"/>
    <property type="match status" value="1"/>
</dbReference>
<evidence type="ECO:0000313" key="2">
    <source>
        <dbReference type="EMBL" id="GAA2637691.1"/>
    </source>
</evidence>
<dbReference type="EMBL" id="BAAASJ010000033">
    <property type="protein sequence ID" value="GAA2637691.1"/>
    <property type="molecule type" value="Genomic_DNA"/>
</dbReference>
<dbReference type="SUPFAM" id="SSF46689">
    <property type="entry name" value="Homeodomain-like"/>
    <property type="match status" value="1"/>
</dbReference>
<dbReference type="SUPFAM" id="SSF48498">
    <property type="entry name" value="Tetracyclin repressor-like, C-terminal domain"/>
    <property type="match status" value="1"/>
</dbReference>
<keyword evidence="3" id="KW-1185">Reference proteome</keyword>
<dbReference type="Gene3D" id="1.10.357.10">
    <property type="entry name" value="Tetracycline Repressor, domain 2"/>
    <property type="match status" value="1"/>
</dbReference>
<evidence type="ECO:0000259" key="1">
    <source>
        <dbReference type="Pfam" id="PF17920"/>
    </source>
</evidence>
<dbReference type="Gene3D" id="1.10.10.60">
    <property type="entry name" value="Homeodomain-like"/>
    <property type="match status" value="1"/>
</dbReference>
<protein>
    <recommendedName>
        <fullName evidence="1">Tetracyclin repressor-like C-terminal domain-containing protein</fullName>
    </recommendedName>
</protein>
<sequence length="164" mass="17972">MRMLAEAADCDPALVAYHFGSKQGLFAQVTALLLSPAEVVQRALPGPPELLGERLVSQVIIAWEDPETGPRLAQLLHAALEDPRLLAAFREYVDAEISHRLVEFFGGGSARDQTASVLTLIVGIIFGRYVIKSDALSQLPAERYRRALTPQAIAATRVRPKRPF</sequence>
<dbReference type="InterPro" id="IPR036271">
    <property type="entry name" value="Tet_transcr_reg_TetR-rel_C_sf"/>
</dbReference>
<feature type="domain" description="Tetracyclin repressor-like C-terminal" evidence="1">
    <location>
        <begin position="50"/>
        <end position="150"/>
    </location>
</feature>
<evidence type="ECO:0000313" key="3">
    <source>
        <dbReference type="Proteomes" id="UP001500151"/>
    </source>
</evidence>
<name>A0ABN3QX70_9ACTN</name>
<dbReference type="Proteomes" id="UP001500151">
    <property type="component" value="Unassembled WGS sequence"/>
</dbReference>
<dbReference type="InterPro" id="IPR041678">
    <property type="entry name" value="TetR_C_16"/>
</dbReference>
<comment type="caution">
    <text evidence="2">The sequence shown here is derived from an EMBL/GenBank/DDBJ whole genome shotgun (WGS) entry which is preliminary data.</text>
</comment>
<accession>A0ABN3QX70</accession>